<gene>
    <name evidence="2" type="ORF">HAND00432_LOCUS6841</name>
    <name evidence="3" type="ORF">HAND00432_LOCUS6842</name>
</gene>
<protein>
    <submittedName>
        <fullName evidence="3">Uncharacterized protein</fullName>
    </submittedName>
</protein>
<dbReference type="AlphaFoldDB" id="A0A6U4TTJ5"/>
<dbReference type="EMBL" id="HBFX01011597">
    <property type="protein sequence ID" value="CAD8952305.1"/>
    <property type="molecule type" value="Transcribed_RNA"/>
</dbReference>
<evidence type="ECO:0000256" key="1">
    <source>
        <dbReference type="SAM" id="MobiDB-lite"/>
    </source>
</evidence>
<sequence length="703" mass="78982">MAASGDGLERVEGMEGGHFCIRRNGLHDELMEAGAFKGTANGSLWKAIKGHWSPVRREGGEEVANGMGRWDEGWVWRRTDQELPLQTRIVLLVGEEARQGQGWRRAAREGRTFRVDEMLMMEESVAKRVDQIVRDVKERLGAAWEWEDERERNGILFLRQVVDRWMCLVEQLKEDERSEMLQNISGACEEWLISPLGDSKAYNMARELLDSCARHVFHSCWADKVPEVVRGHGRTWLSQKPYGVMLRDLEEFLFGVIDGLRSYLGQYHDNFTFGHMLALCFPPGSPGQVHHIDLLAGGGYVFTLGLVPVGEGDAQEGTCVLEVNPQDKEVLDKCKAEDWHVFLLTLGTHVFHNTNNAYGALESWRENEGEAHLRVFDAWSKWLLGDGPASVPLVHDADKMFKPLADHVDSSVGMMIPNVWHKGGSNRSPKWRVIAFLFVGSEVSGGYNFERQLNTVTLLAWAYGDLSVVLASQAVQWELCMGVRVCATQAHPQDLIAGRKEFYLGVYLQHCTDLAMLLLVGCNEKDFCVPCSEVEAKQPRTTDVRLAPPAGGEDLVAPSVEKGKVDGASYLPYGTEIAGWGSLQDLRSSDVDAVVRMFMRVVCFDDEAATDGKSFEVATALWWDAQEYVQTGKRGGWLDDALRVVGQKKRKQQDLEEGVQGKEKARVTKVEKKLAQIRKLRSLHPQARSSPPQRYTDELRGLR</sequence>
<organism evidence="3">
    <name type="scientific">Hemiselmis andersenii</name>
    <name type="common">Cryptophyte alga</name>
    <dbReference type="NCBI Taxonomy" id="464988"/>
    <lineage>
        <taxon>Eukaryota</taxon>
        <taxon>Cryptophyceae</taxon>
        <taxon>Cryptomonadales</taxon>
        <taxon>Hemiselmidaceae</taxon>
        <taxon>Hemiselmis</taxon>
    </lineage>
</organism>
<reference evidence="3" key="1">
    <citation type="submission" date="2021-01" db="EMBL/GenBank/DDBJ databases">
        <authorList>
            <person name="Corre E."/>
            <person name="Pelletier E."/>
            <person name="Niang G."/>
            <person name="Scheremetjew M."/>
            <person name="Finn R."/>
            <person name="Kale V."/>
            <person name="Holt S."/>
            <person name="Cochrane G."/>
            <person name="Meng A."/>
            <person name="Brown T."/>
            <person name="Cohen L."/>
        </authorList>
    </citation>
    <scope>NUCLEOTIDE SEQUENCE</scope>
    <source>
        <strain evidence="3">CCMP644</strain>
    </source>
</reference>
<evidence type="ECO:0000313" key="3">
    <source>
        <dbReference type="EMBL" id="CAD8952306.1"/>
    </source>
</evidence>
<accession>A0A6U4TTJ5</accession>
<name>A0A6U4TTJ5_HEMAN</name>
<proteinExistence type="predicted"/>
<feature type="region of interest" description="Disordered" evidence="1">
    <location>
        <begin position="681"/>
        <end position="703"/>
    </location>
</feature>
<evidence type="ECO:0000313" key="2">
    <source>
        <dbReference type="EMBL" id="CAD8952305.1"/>
    </source>
</evidence>
<dbReference type="EMBL" id="HBFX01011598">
    <property type="protein sequence ID" value="CAD8952306.1"/>
    <property type="molecule type" value="Transcribed_RNA"/>
</dbReference>